<accession>A0AAD5WMJ6</accession>
<dbReference type="Proteomes" id="UP001196413">
    <property type="component" value="Unassembled WGS sequence"/>
</dbReference>
<proteinExistence type="predicted"/>
<name>A0AAD5WMJ6_PARTN</name>
<dbReference type="AlphaFoldDB" id="A0AAD5WMJ6"/>
<evidence type="ECO:0000313" key="2">
    <source>
        <dbReference type="Proteomes" id="UP001196413"/>
    </source>
</evidence>
<protein>
    <submittedName>
        <fullName evidence="1">Uncharacterized protein</fullName>
    </submittedName>
</protein>
<sequence length="156" mass="17374">MGVPFGLHVTPHQQHKPFGSTEPLHRMVSANAMKPSSGKSLNKSCCNGALLRQSARSHSIVFGSFDEILYDGGSGSSRYCKVYPRYFGETGLNHGNTSTPWPGYCSIGAPEAVLVRRKLKAYHQLRSDFADFFVCQPYTFYKKGVQFFVQEMVACH</sequence>
<evidence type="ECO:0000313" key="1">
    <source>
        <dbReference type="EMBL" id="KAJ1374768.1"/>
    </source>
</evidence>
<organism evidence="1 2">
    <name type="scientific">Parelaphostrongylus tenuis</name>
    <name type="common">Meningeal worm</name>
    <dbReference type="NCBI Taxonomy" id="148309"/>
    <lineage>
        <taxon>Eukaryota</taxon>
        <taxon>Metazoa</taxon>
        <taxon>Ecdysozoa</taxon>
        <taxon>Nematoda</taxon>
        <taxon>Chromadorea</taxon>
        <taxon>Rhabditida</taxon>
        <taxon>Rhabditina</taxon>
        <taxon>Rhabditomorpha</taxon>
        <taxon>Strongyloidea</taxon>
        <taxon>Metastrongylidae</taxon>
        <taxon>Parelaphostrongylus</taxon>
    </lineage>
</organism>
<keyword evidence="2" id="KW-1185">Reference proteome</keyword>
<dbReference type="EMBL" id="JAHQIW010007486">
    <property type="protein sequence ID" value="KAJ1374768.1"/>
    <property type="molecule type" value="Genomic_DNA"/>
</dbReference>
<reference evidence="1" key="1">
    <citation type="submission" date="2021-06" db="EMBL/GenBank/DDBJ databases">
        <title>Parelaphostrongylus tenuis whole genome reference sequence.</title>
        <authorList>
            <person name="Garwood T.J."/>
            <person name="Larsen P.A."/>
            <person name="Fountain-Jones N.M."/>
            <person name="Garbe J.R."/>
            <person name="Macchietto M.G."/>
            <person name="Kania S.A."/>
            <person name="Gerhold R.W."/>
            <person name="Richards J.E."/>
            <person name="Wolf T.M."/>
        </authorList>
    </citation>
    <scope>NUCLEOTIDE SEQUENCE</scope>
    <source>
        <strain evidence="1">MNPRO001-30</strain>
        <tissue evidence="1">Meninges</tissue>
    </source>
</reference>
<gene>
    <name evidence="1" type="ORF">KIN20_037530</name>
</gene>
<comment type="caution">
    <text evidence="1">The sequence shown here is derived from an EMBL/GenBank/DDBJ whole genome shotgun (WGS) entry which is preliminary data.</text>
</comment>